<accession>A0A3A1YHZ4</accession>
<dbReference type="PROSITE" id="PS51257">
    <property type="entry name" value="PROKAR_LIPOPROTEIN"/>
    <property type="match status" value="1"/>
</dbReference>
<gene>
    <name evidence="2" type="ORF">CKF59_02115</name>
</gene>
<reference evidence="2 3" key="1">
    <citation type="submission" date="2017-08" db="EMBL/GenBank/DDBJ databases">
        <title>Reclassification of Bisgaard taxon 37 and 44.</title>
        <authorList>
            <person name="Christensen H."/>
        </authorList>
    </citation>
    <scope>NUCLEOTIDE SEQUENCE [LARGE SCALE GENOMIC DNA]</scope>
    <source>
        <strain evidence="2 3">EEAB3T1</strain>
    </source>
</reference>
<feature type="signal peptide" evidence="1">
    <location>
        <begin position="1"/>
        <end position="21"/>
    </location>
</feature>
<dbReference type="Proteomes" id="UP000265964">
    <property type="component" value="Unassembled WGS sequence"/>
</dbReference>
<name>A0A3A1YHZ4_9GAMM</name>
<sequence length="141" mass="15421">MKKLSKGLIIALSLLTVASCARNDIKYYSVSESLNTAEAKKVIDPNIALYFGQDVPGQLLLKDAKTNRKTNAYGKEDFKTCNWAFLSAVVSLQKRAKSLGATKVTNILSNYKGSTFKTPGQYECHVGNVVSRVSLIGDIKK</sequence>
<evidence type="ECO:0000313" key="2">
    <source>
        <dbReference type="EMBL" id="RIY36828.1"/>
    </source>
</evidence>
<dbReference type="AlphaFoldDB" id="A0A3A1YHZ4"/>
<organism evidence="2 3">
    <name type="scientific">Psittacicella gerlachiana</name>
    <dbReference type="NCBI Taxonomy" id="2028574"/>
    <lineage>
        <taxon>Bacteria</taxon>
        <taxon>Pseudomonadati</taxon>
        <taxon>Pseudomonadota</taxon>
        <taxon>Gammaproteobacteria</taxon>
        <taxon>Pasteurellales</taxon>
        <taxon>Psittacicellaceae</taxon>
        <taxon>Psittacicella</taxon>
    </lineage>
</organism>
<dbReference type="RefSeq" id="WP_119534336.1">
    <property type="nucleotide sequence ID" value="NZ_NRJF01000053.1"/>
</dbReference>
<protein>
    <submittedName>
        <fullName evidence="2">Excinuclease ABC subunit A</fullName>
    </submittedName>
</protein>
<evidence type="ECO:0000256" key="1">
    <source>
        <dbReference type="SAM" id="SignalP"/>
    </source>
</evidence>
<proteinExistence type="predicted"/>
<dbReference type="EMBL" id="NRJF01000053">
    <property type="protein sequence ID" value="RIY36828.1"/>
    <property type="molecule type" value="Genomic_DNA"/>
</dbReference>
<keyword evidence="3" id="KW-1185">Reference proteome</keyword>
<dbReference type="OrthoDB" id="8161726at2"/>
<feature type="chain" id="PRO_5017274638" evidence="1">
    <location>
        <begin position="22"/>
        <end position="141"/>
    </location>
</feature>
<keyword evidence="1" id="KW-0732">Signal</keyword>
<comment type="caution">
    <text evidence="2">The sequence shown here is derived from an EMBL/GenBank/DDBJ whole genome shotgun (WGS) entry which is preliminary data.</text>
</comment>
<evidence type="ECO:0000313" key="3">
    <source>
        <dbReference type="Proteomes" id="UP000265964"/>
    </source>
</evidence>